<dbReference type="Proteomes" id="UP001283361">
    <property type="component" value="Unassembled WGS sequence"/>
</dbReference>
<evidence type="ECO:0000256" key="1">
    <source>
        <dbReference type="SAM" id="MobiDB-lite"/>
    </source>
</evidence>
<dbReference type="Gene3D" id="3.10.100.10">
    <property type="entry name" value="Mannose-Binding Protein A, subunit A"/>
    <property type="match status" value="2"/>
</dbReference>
<dbReference type="SUPFAM" id="SSF56436">
    <property type="entry name" value="C-type lectin-like"/>
    <property type="match status" value="2"/>
</dbReference>
<name>A0AAE0Y843_9GAST</name>
<dbReference type="InterPro" id="IPR016187">
    <property type="entry name" value="CTDL_fold"/>
</dbReference>
<dbReference type="InterPro" id="IPR050111">
    <property type="entry name" value="C-type_lectin/snaclec_domain"/>
</dbReference>
<evidence type="ECO:0000313" key="4">
    <source>
        <dbReference type="Proteomes" id="UP001283361"/>
    </source>
</evidence>
<reference evidence="3" key="1">
    <citation type="journal article" date="2023" name="G3 (Bethesda)">
        <title>A reference genome for the long-term kleptoplast-retaining sea slug Elysia crispata morphotype clarki.</title>
        <authorList>
            <person name="Eastman K.E."/>
            <person name="Pendleton A.L."/>
            <person name="Shaikh M.A."/>
            <person name="Suttiyut T."/>
            <person name="Ogas R."/>
            <person name="Tomko P."/>
            <person name="Gavelis G."/>
            <person name="Widhalm J.R."/>
            <person name="Wisecaver J.H."/>
        </authorList>
    </citation>
    <scope>NUCLEOTIDE SEQUENCE</scope>
    <source>
        <strain evidence="3">ECLA1</strain>
    </source>
</reference>
<dbReference type="CDD" id="cd00037">
    <property type="entry name" value="CLECT"/>
    <property type="match status" value="2"/>
</dbReference>
<evidence type="ECO:0000313" key="3">
    <source>
        <dbReference type="EMBL" id="KAK3736654.1"/>
    </source>
</evidence>
<dbReference type="PROSITE" id="PS50041">
    <property type="entry name" value="C_TYPE_LECTIN_2"/>
    <property type="match status" value="2"/>
</dbReference>
<evidence type="ECO:0000259" key="2">
    <source>
        <dbReference type="PROSITE" id="PS50041"/>
    </source>
</evidence>
<dbReference type="Gene3D" id="2.170.300.10">
    <property type="entry name" value="Tie2 ligand-binding domain superfamily"/>
    <property type="match status" value="1"/>
</dbReference>
<organism evidence="3 4">
    <name type="scientific">Elysia crispata</name>
    <name type="common">lettuce slug</name>
    <dbReference type="NCBI Taxonomy" id="231223"/>
    <lineage>
        <taxon>Eukaryota</taxon>
        <taxon>Metazoa</taxon>
        <taxon>Spiralia</taxon>
        <taxon>Lophotrochozoa</taxon>
        <taxon>Mollusca</taxon>
        <taxon>Gastropoda</taxon>
        <taxon>Heterobranchia</taxon>
        <taxon>Euthyneura</taxon>
        <taxon>Panpulmonata</taxon>
        <taxon>Sacoglossa</taxon>
        <taxon>Placobranchoidea</taxon>
        <taxon>Plakobranchidae</taxon>
        <taxon>Elysia</taxon>
    </lineage>
</organism>
<protein>
    <recommendedName>
        <fullName evidence="2">C-type lectin domain-containing protein</fullName>
    </recommendedName>
</protein>
<gene>
    <name evidence="3" type="ORF">RRG08_000254</name>
</gene>
<feature type="domain" description="C-type lectin" evidence="2">
    <location>
        <begin position="181"/>
        <end position="300"/>
    </location>
</feature>
<accession>A0AAE0Y843</accession>
<dbReference type="Pfam" id="PF00059">
    <property type="entry name" value="Lectin_C"/>
    <property type="match status" value="2"/>
</dbReference>
<dbReference type="InterPro" id="IPR016186">
    <property type="entry name" value="C-type_lectin-like/link_sf"/>
</dbReference>
<sequence length="612" mass="68414">MNKLCLGLAISMFCVSFLLDFYVCIITKEDAELCPHGWSASLTSRSCIRPFRKRTRWVNARTECQALGGDLLTNYDKEKGVVVNASIHAAETIGVHFWIGLNDVKLEGQFRWLDVEQEATNVPWYPNQPDNYGNENCVALMMDPKYHVYFYDQPCSFPHFYICESFSAEELCAPGYRRSETSLSCIGLFENSKTWADARRECQKFGADLLINYNKKKEDVMFVHKSNYILKTFWIGLNDQNNEGDFHWLDNYQKVRNVPWYPKQPDNNQNEDCVTMVIDPQLQVYFHDQPCNFPHVFICESFPECTSNTFGVNCSKICNPKCGGPNNACDSFSGFCQHDCDDGYGGKRCDAPCHDKFFGAHCLETCSKNCGGPNNACNNVNGSCMFGCVDGYHGERCQYPCYNQTFGAKCSETCSKNCGGPNNACNNVNGSCMFGCVDGYHGEICEDPIRHKKRFTYSTEAVIASSTFGLVILACTVMSLIVREQRETITAGNHPEPEGKIQPLPGVQDIFTIVDPTSSSSIDKYSHIPVRSSLVEDNSNITQTDPVNRNSVHAESAPSSLVEDNSNITQTDPVNRNSVHAESAPSSLVEDNSNITQTDPEIQSMLNLSVLP</sequence>
<dbReference type="InterPro" id="IPR001304">
    <property type="entry name" value="C-type_lectin-like"/>
</dbReference>
<comment type="caution">
    <text evidence="3">The sequence shown here is derived from an EMBL/GenBank/DDBJ whole genome shotgun (WGS) entry which is preliminary data.</text>
</comment>
<dbReference type="EMBL" id="JAWDGP010006697">
    <property type="protein sequence ID" value="KAK3736654.1"/>
    <property type="molecule type" value="Genomic_DNA"/>
</dbReference>
<dbReference type="SMART" id="SM00034">
    <property type="entry name" value="CLECT"/>
    <property type="match status" value="2"/>
</dbReference>
<feature type="domain" description="C-type lectin" evidence="2">
    <location>
        <begin position="43"/>
        <end position="164"/>
    </location>
</feature>
<dbReference type="AlphaFoldDB" id="A0AAE0Y843"/>
<keyword evidence="4" id="KW-1185">Reference proteome</keyword>
<dbReference type="PANTHER" id="PTHR22803">
    <property type="entry name" value="MANNOSE, PHOSPHOLIPASE, LECTIN RECEPTOR RELATED"/>
    <property type="match status" value="1"/>
</dbReference>
<feature type="region of interest" description="Disordered" evidence="1">
    <location>
        <begin position="536"/>
        <end position="599"/>
    </location>
</feature>
<proteinExistence type="predicted"/>